<feature type="domain" description="Rnh202 triple barrel" evidence="8">
    <location>
        <begin position="7"/>
        <end position="83"/>
    </location>
</feature>
<evidence type="ECO:0000256" key="1">
    <source>
        <dbReference type="ARBA" id="ARBA00004123"/>
    </source>
</evidence>
<reference evidence="10" key="1">
    <citation type="journal article" date="2023" name="Commun. Biol.">
        <title>Genome analysis of Parmales, the sister group of diatoms, reveals the evolutionary specialization of diatoms from phago-mixotrophs to photoautotrophs.</title>
        <authorList>
            <person name="Ban H."/>
            <person name="Sato S."/>
            <person name="Yoshikawa S."/>
            <person name="Yamada K."/>
            <person name="Nakamura Y."/>
            <person name="Ichinomiya M."/>
            <person name="Sato N."/>
            <person name="Blanc-Mathieu R."/>
            <person name="Endo H."/>
            <person name="Kuwata A."/>
            <person name="Ogata H."/>
        </authorList>
    </citation>
    <scope>NUCLEOTIDE SEQUENCE [LARGE SCALE GENOMIC DNA]</scope>
</reference>
<feature type="compositionally biased region" description="Basic and acidic residues" evidence="6">
    <location>
        <begin position="285"/>
        <end position="309"/>
    </location>
</feature>
<dbReference type="PANTHER" id="PTHR13383">
    <property type="entry name" value="RIBONUCLEASE H2 SUBUNIT B"/>
    <property type="match status" value="1"/>
</dbReference>
<dbReference type="Gene3D" id="1.10.20.120">
    <property type="match status" value="1"/>
</dbReference>
<comment type="function">
    <text evidence="4">Non catalytic subunit of RNase H2, an endonuclease that specifically degrades the RNA of RNA:DNA hybrids. Participates in DNA replication, possibly by mediating the removal of lagging-strand Okazaki fragment RNA primers during DNA replication. Mediates the excision of single ribonucleotides from DNA:RNA duplexes.</text>
</comment>
<proteinExistence type="predicted"/>
<dbReference type="OrthoDB" id="29098at2759"/>
<keyword evidence="3" id="KW-0539">Nucleus</keyword>
<dbReference type="AlphaFoldDB" id="A0A9W7GIA9"/>
<evidence type="ECO:0000256" key="3">
    <source>
        <dbReference type="ARBA" id="ARBA00023242"/>
    </source>
</evidence>
<feature type="region of interest" description="Disordered" evidence="6">
    <location>
        <begin position="247"/>
        <end position="327"/>
    </location>
</feature>
<dbReference type="Proteomes" id="UP001165065">
    <property type="component" value="Unassembled WGS sequence"/>
</dbReference>
<dbReference type="GO" id="GO:0032299">
    <property type="term" value="C:ribonuclease H2 complex"/>
    <property type="evidence" value="ECO:0007669"/>
    <property type="project" value="InterPro"/>
</dbReference>
<evidence type="ECO:0000313" key="9">
    <source>
        <dbReference type="EMBL" id="GMI46102.1"/>
    </source>
</evidence>
<gene>
    <name evidence="9" type="ORF">TrCOL_g7918</name>
</gene>
<feature type="domain" description="Ribonuclease H2 subunit B wHTH" evidence="7">
    <location>
        <begin position="86"/>
        <end position="235"/>
    </location>
</feature>
<comment type="subcellular location">
    <subcellularLocation>
        <location evidence="1">Nucleus</location>
    </subcellularLocation>
</comment>
<dbReference type="InterPro" id="IPR041195">
    <property type="entry name" value="Rnh202_N"/>
</dbReference>
<dbReference type="EMBL" id="BRYA01000280">
    <property type="protein sequence ID" value="GMI46102.1"/>
    <property type="molecule type" value="Genomic_DNA"/>
</dbReference>
<evidence type="ECO:0000256" key="6">
    <source>
        <dbReference type="SAM" id="MobiDB-lite"/>
    </source>
</evidence>
<evidence type="ECO:0000256" key="5">
    <source>
        <dbReference type="ARBA" id="ARBA00033464"/>
    </source>
</evidence>
<dbReference type="Pfam" id="PF09468">
    <property type="entry name" value="RNase_H2-Ydr279"/>
    <property type="match status" value="1"/>
</dbReference>
<dbReference type="Pfam" id="PF17745">
    <property type="entry name" value="Ydr279_N"/>
    <property type="match status" value="1"/>
</dbReference>
<dbReference type="Gene3D" id="2.20.25.530">
    <property type="match status" value="1"/>
</dbReference>
<evidence type="ECO:0000313" key="10">
    <source>
        <dbReference type="Proteomes" id="UP001165065"/>
    </source>
</evidence>
<sequence length="327" mass="36048">MTAKLALLPSDVFSSLNPSTHLTTFHLPHPRTSLSTPFLLNPASNSPALLEVNKHQPSKYSSHLVSTSRYVPDGCIYMLTPIDSLFLLLPSLTEKLGKLSPYDQLVSELGGASSLGRVVTPALLKKVCTVSDCMGDDMLLYKIDEVKVLNWLEKKYLRVQSLLESREKEREGANQATEKQSLAEGFNMGGAENVRKEGAEGGEGENAKAKKHKNMVSEYAAVHVCEYLNSYWSGKFLSHVSVSPSVLSENKSSGVKRKAAWDKGRDEESDKILTYTMGEATGKGGVEEKKEEERKRKERDSKKQQDLKKASKGMKSLASFFGGGKKK</sequence>
<organism evidence="9 10">
    <name type="scientific">Triparma columacea</name>
    <dbReference type="NCBI Taxonomy" id="722753"/>
    <lineage>
        <taxon>Eukaryota</taxon>
        <taxon>Sar</taxon>
        <taxon>Stramenopiles</taxon>
        <taxon>Ochrophyta</taxon>
        <taxon>Bolidophyceae</taxon>
        <taxon>Parmales</taxon>
        <taxon>Triparmaceae</taxon>
        <taxon>Triparma</taxon>
    </lineage>
</organism>
<dbReference type="GO" id="GO:0005654">
    <property type="term" value="C:nucleoplasm"/>
    <property type="evidence" value="ECO:0007669"/>
    <property type="project" value="TreeGrafter"/>
</dbReference>
<protein>
    <recommendedName>
        <fullName evidence="2">Ribonuclease H2 subunit B</fullName>
    </recommendedName>
    <alternativeName>
        <fullName evidence="5">Ribonuclease HI subunit B</fullName>
    </alternativeName>
</protein>
<feature type="compositionally biased region" description="Basic and acidic residues" evidence="6">
    <location>
        <begin position="259"/>
        <end position="271"/>
    </location>
</feature>
<evidence type="ECO:0000259" key="7">
    <source>
        <dbReference type="Pfam" id="PF09468"/>
    </source>
</evidence>
<feature type="region of interest" description="Disordered" evidence="6">
    <location>
        <begin position="170"/>
        <end position="212"/>
    </location>
</feature>
<evidence type="ECO:0000256" key="4">
    <source>
        <dbReference type="ARBA" id="ARBA00024778"/>
    </source>
</evidence>
<dbReference type="PANTHER" id="PTHR13383:SF11">
    <property type="entry name" value="RIBONUCLEASE H2 SUBUNIT B"/>
    <property type="match status" value="1"/>
</dbReference>
<dbReference type="InterPro" id="IPR040456">
    <property type="entry name" value="RNase_H2_suB"/>
</dbReference>
<name>A0A9W7GIA9_9STRA</name>
<keyword evidence="10" id="KW-1185">Reference proteome</keyword>
<evidence type="ECO:0000259" key="8">
    <source>
        <dbReference type="Pfam" id="PF17745"/>
    </source>
</evidence>
<evidence type="ECO:0000256" key="2">
    <source>
        <dbReference type="ARBA" id="ARBA00019062"/>
    </source>
</evidence>
<dbReference type="InterPro" id="IPR019024">
    <property type="entry name" value="RNase_H2_suB_wHTH"/>
</dbReference>
<comment type="caution">
    <text evidence="9">The sequence shown here is derived from an EMBL/GenBank/DDBJ whole genome shotgun (WGS) entry which is preliminary data.</text>
</comment>
<dbReference type="GO" id="GO:0006401">
    <property type="term" value="P:RNA catabolic process"/>
    <property type="evidence" value="ECO:0007669"/>
    <property type="project" value="TreeGrafter"/>
</dbReference>
<accession>A0A9W7GIA9</accession>